<gene>
    <name evidence="2" type="ORF">SEMRO_38_G023920.1</name>
</gene>
<dbReference type="AlphaFoldDB" id="A0A9N8H683"/>
<feature type="compositionally biased region" description="Low complexity" evidence="1">
    <location>
        <begin position="630"/>
        <end position="642"/>
    </location>
</feature>
<feature type="region of interest" description="Disordered" evidence="1">
    <location>
        <begin position="630"/>
        <end position="658"/>
    </location>
</feature>
<feature type="compositionally biased region" description="Low complexity" evidence="1">
    <location>
        <begin position="197"/>
        <end position="218"/>
    </location>
</feature>
<feature type="region of interest" description="Disordered" evidence="1">
    <location>
        <begin position="329"/>
        <end position="362"/>
    </location>
</feature>
<evidence type="ECO:0000313" key="2">
    <source>
        <dbReference type="EMBL" id="CAB9498463.1"/>
    </source>
</evidence>
<feature type="compositionally biased region" description="Low complexity" evidence="1">
    <location>
        <begin position="152"/>
        <end position="163"/>
    </location>
</feature>
<evidence type="ECO:0000256" key="1">
    <source>
        <dbReference type="SAM" id="MobiDB-lite"/>
    </source>
</evidence>
<proteinExistence type="predicted"/>
<feature type="compositionally biased region" description="Polar residues" evidence="1">
    <location>
        <begin position="1002"/>
        <end position="1013"/>
    </location>
</feature>
<comment type="caution">
    <text evidence="2">The sequence shown here is derived from an EMBL/GenBank/DDBJ whole genome shotgun (WGS) entry which is preliminary data.</text>
</comment>
<feature type="compositionally biased region" description="Polar residues" evidence="1">
    <location>
        <begin position="699"/>
        <end position="708"/>
    </location>
</feature>
<accession>A0A9N8H683</accession>
<feature type="region of interest" description="Disordered" evidence="1">
    <location>
        <begin position="391"/>
        <end position="502"/>
    </location>
</feature>
<organism evidence="2 3">
    <name type="scientific">Seminavis robusta</name>
    <dbReference type="NCBI Taxonomy" id="568900"/>
    <lineage>
        <taxon>Eukaryota</taxon>
        <taxon>Sar</taxon>
        <taxon>Stramenopiles</taxon>
        <taxon>Ochrophyta</taxon>
        <taxon>Bacillariophyta</taxon>
        <taxon>Bacillariophyceae</taxon>
        <taxon>Bacillariophycidae</taxon>
        <taxon>Naviculales</taxon>
        <taxon>Naviculaceae</taxon>
        <taxon>Seminavis</taxon>
    </lineage>
</organism>
<feature type="region of interest" description="Disordered" evidence="1">
    <location>
        <begin position="43"/>
        <end position="89"/>
    </location>
</feature>
<protein>
    <submittedName>
        <fullName evidence="2">Uncharacterized protein</fullName>
    </submittedName>
</protein>
<feature type="compositionally biased region" description="Polar residues" evidence="1">
    <location>
        <begin position="885"/>
        <end position="901"/>
    </location>
</feature>
<name>A0A9N8H683_9STRA</name>
<feature type="region of interest" description="Disordered" evidence="1">
    <location>
        <begin position="826"/>
        <end position="845"/>
    </location>
</feature>
<evidence type="ECO:0000313" key="3">
    <source>
        <dbReference type="Proteomes" id="UP001153069"/>
    </source>
</evidence>
<dbReference type="Proteomes" id="UP001153069">
    <property type="component" value="Unassembled WGS sequence"/>
</dbReference>
<feature type="compositionally biased region" description="Low complexity" evidence="1">
    <location>
        <begin position="604"/>
        <end position="615"/>
    </location>
</feature>
<feature type="compositionally biased region" description="Low complexity" evidence="1">
    <location>
        <begin position="649"/>
        <end position="658"/>
    </location>
</feature>
<feature type="region of interest" description="Disordered" evidence="1">
    <location>
        <begin position="152"/>
        <end position="175"/>
    </location>
</feature>
<reference evidence="2" key="1">
    <citation type="submission" date="2020-06" db="EMBL/GenBank/DDBJ databases">
        <authorList>
            <consortium name="Plant Systems Biology data submission"/>
        </authorList>
    </citation>
    <scope>NUCLEOTIDE SEQUENCE</scope>
    <source>
        <strain evidence="2">D6</strain>
    </source>
</reference>
<feature type="region of interest" description="Disordered" evidence="1">
    <location>
        <begin position="989"/>
        <end position="1020"/>
    </location>
</feature>
<feature type="compositionally biased region" description="Low complexity" evidence="1">
    <location>
        <begin position="396"/>
        <end position="413"/>
    </location>
</feature>
<feature type="compositionally biased region" description="Low complexity" evidence="1">
    <location>
        <begin position="680"/>
        <end position="695"/>
    </location>
</feature>
<feature type="compositionally biased region" description="Low complexity" evidence="1">
    <location>
        <begin position="465"/>
        <end position="487"/>
    </location>
</feature>
<feature type="compositionally biased region" description="Low complexity" evidence="1">
    <location>
        <begin position="445"/>
        <end position="457"/>
    </location>
</feature>
<dbReference type="EMBL" id="CAICTM010000038">
    <property type="protein sequence ID" value="CAB9498463.1"/>
    <property type="molecule type" value="Genomic_DNA"/>
</dbReference>
<feature type="region of interest" description="Disordered" evidence="1">
    <location>
        <begin position="674"/>
        <end position="708"/>
    </location>
</feature>
<keyword evidence="3" id="KW-1185">Reference proteome</keyword>
<sequence length="1032" mass="106631">MPSPTPPSAGAADAQLNGLLAVAMAASQVQGQQQMPMPMAMATANKTNSGTGKATGSTSGITGTGTSRTCGGSGPLKKRKAPPLDAAPAPPAAVVAASSAAAVVAASSAAAAATTSGAPPAPKVMKALPGSAFASYATAFTPTTCTTSASASARTSTTAVTNTNVQPNIKPTPTPAPANININIDMKPPPPVVPVAAKATAPAPTPSANSQQQQQQQQLNDASFVASQLYLSQYLHAYQNCKQSQKGEHKETYHDTLVWLTCQVLQDAFPNNKQQLQQLPPARETHMFVAMLQHLNATNNNKFPILQTWLKQKLQINLQQTQQAQAQVQVQAQDQQQDQDKKPAAKPQPNRQQQTQPTQNNANAQHLPADLAQLLNALSANGQQGELANQLKARMATSSSTTGAAAAATANTTHQQKQGHEREPAAALSMLSAAAARATGTPNLKSQSQPQHKQQPSVLSQTGHAKAAATKALTKQAMAQTKTQGQAIGSQRRQSGAATGTNQQNISQLLNQLASYGQQGDLVHKLKGLVATSSESETGNTAATVARPTQTSTANLDRLQNQQQNHKESLALLNAASARTAAGPPGTGHDQGPSTPHQRGLSGNIPPNNNNNNNIADQLNALLELSKTTRMATAAARTTTAAPVPPSPSNSSSNNNNNNMAEQLRALLELSSSKKDTAPSDDTTQTAAATTRTTAGIPASSSNNNKNNGIADQLRALLELSKTAGATSDARHLNTTHAADATERSMQAQTTSTSNAATNISNDGVGYPVSTALLRALVARTNHSVAGNSNTASAAANDYSIAQNIGRRPSARSTVDAAAMVPQRNDATTGSTAVNSGNGVRNQSQAGASGLIPVAVTAAIPTRSSAPAPQADVATLIESLLRRQASNPPTGQHPQHASSLPTGESTTEAARATAPAPTQATNVLNLAELIGNMMNPTAPQALQGTVQQRRQSSLSLVRPSASNLAALAPGSANAQDPNIARLIQQLVGSPAPPPVQERRASVTLQSTESNRQPLQDLVSQLPPALRDALFRK</sequence>
<feature type="compositionally biased region" description="Polar residues" evidence="1">
    <location>
        <begin position="488"/>
        <end position="501"/>
    </location>
</feature>
<feature type="compositionally biased region" description="Low complexity" evidence="1">
    <location>
        <begin position="425"/>
        <end position="438"/>
    </location>
</feature>
<feature type="region of interest" description="Disordered" evidence="1">
    <location>
        <begin position="885"/>
        <end position="919"/>
    </location>
</feature>
<feature type="region of interest" description="Disordered" evidence="1">
    <location>
        <begin position="197"/>
        <end position="219"/>
    </location>
</feature>
<feature type="region of interest" description="Disordered" evidence="1">
    <location>
        <begin position="579"/>
        <end position="615"/>
    </location>
</feature>
<feature type="compositionally biased region" description="Low complexity" evidence="1">
    <location>
        <begin position="345"/>
        <end position="362"/>
    </location>
</feature>
<feature type="compositionally biased region" description="Low complexity" evidence="1">
    <location>
        <begin position="43"/>
        <end position="70"/>
    </location>
</feature>
<feature type="compositionally biased region" description="Low complexity" evidence="1">
    <location>
        <begin position="902"/>
        <end position="919"/>
    </location>
</feature>